<proteinExistence type="inferred from homology"/>
<sequence>MKPSTFKIVLVGDPRVGKSNTLTRFAFDKFEEGHKITIGVEFAQKNINILGKEIKLAIWDTCGAEQYRALTNIYYKGAAGALLIFDITDRSSFENLDKWLKDIESNTQSIIIMLVANKIDLQDQRKVSKQEAAQFAFEHKLAYLETSAKDGTGIQQAFEQLATEIVKLSQSSETVEKNNIKLTESTIPKLEQEKQKKCC</sequence>
<gene>
    <name evidence="5" type="ORF">PPRIM_AZ9-3.1.T0350187</name>
    <name evidence="6" type="ORF">PPRIM_AZ9-3.1.T0350189</name>
</gene>
<reference evidence="6" key="1">
    <citation type="submission" date="2021-01" db="EMBL/GenBank/DDBJ databases">
        <authorList>
            <consortium name="Genoscope - CEA"/>
            <person name="William W."/>
        </authorList>
    </citation>
    <scope>NUCLEOTIDE SEQUENCE</scope>
</reference>
<dbReference type="InterPro" id="IPR001806">
    <property type="entry name" value="Small_GTPase"/>
</dbReference>
<evidence type="ECO:0000313" key="6">
    <source>
        <dbReference type="EMBL" id="CAD8063885.1"/>
    </source>
</evidence>
<keyword evidence="7" id="KW-1185">Reference proteome</keyword>
<evidence type="ECO:0000256" key="3">
    <source>
        <dbReference type="ARBA" id="ARBA00022741"/>
    </source>
</evidence>
<dbReference type="SMART" id="SM00175">
    <property type="entry name" value="RAB"/>
    <property type="match status" value="1"/>
</dbReference>
<evidence type="ECO:0000256" key="1">
    <source>
        <dbReference type="ARBA" id="ARBA00004308"/>
    </source>
</evidence>
<dbReference type="InterPro" id="IPR050209">
    <property type="entry name" value="Rab_GTPases_membrane_traffic"/>
</dbReference>
<evidence type="ECO:0000256" key="2">
    <source>
        <dbReference type="ARBA" id="ARBA00006270"/>
    </source>
</evidence>
<dbReference type="GO" id="GO:0012505">
    <property type="term" value="C:endomembrane system"/>
    <property type="evidence" value="ECO:0007669"/>
    <property type="project" value="UniProtKB-SubCell"/>
</dbReference>
<dbReference type="SMART" id="SM00174">
    <property type="entry name" value="RHO"/>
    <property type="match status" value="1"/>
</dbReference>
<dbReference type="SMART" id="SM00173">
    <property type="entry name" value="RAS"/>
    <property type="match status" value="1"/>
</dbReference>
<name>A0A8S1LC63_PARPR</name>
<dbReference type="EMBL" id="CAJJDM010000034">
    <property type="protein sequence ID" value="CAD8063881.1"/>
    <property type="molecule type" value="Genomic_DNA"/>
</dbReference>
<evidence type="ECO:0000313" key="7">
    <source>
        <dbReference type="Proteomes" id="UP000688137"/>
    </source>
</evidence>
<dbReference type="AlphaFoldDB" id="A0A8S1LC63"/>
<organism evidence="6 7">
    <name type="scientific">Paramecium primaurelia</name>
    <dbReference type="NCBI Taxonomy" id="5886"/>
    <lineage>
        <taxon>Eukaryota</taxon>
        <taxon>Sar</taxon>
        <taxon>Alveolata</taxon>
        <taxon>Ciliophora</taxon>
        <taxon>Intramacronucleata</taxon>
        <taxon>Oligohymenophorea</taxon>
        <taxon>Peniculida</taxon>
        <taxon>Parameciidae</taxon>
        <taxon>Paramecium</taxon>
    </lineage>
</organism>
<keyword evidence="3" id="KW-0547">Nucleotide-binding</keyword>
<dbReference type="OMA" id="CDVHENH"/>
<dbReference type="PROSITE" id="PS51421">
    <property type="entry name" value="RAS"/>
    <property type="match status" value="1"/>
</dbReference>
<dbReference type="PANTHER" id="PTHR47979">
    <property type="entry name" value="DRAB11-RELATED"/>
    <property type="match status" value="1"/>
</dbReference>
<dbReference type="GO" id="GO:0003924">
    <property type="term" value="F:GTPase activity"/>
    <property type="evidence" value="ECO:0007669"/>
    <property type="project" value="InterPro"/>
</dbReference>
<dbReference type="Pfam" id="PF00071">
    <property type="entry name" value="Ras"/>
    <property type="match status" value="1"/>
</dbReference>
<protein>
    <submittedName>
        <fullName evidence="6">Uncharacterized protein</fullName>
    </submittedName>
</protein>
<accession>A0A8S1LC63</accession>
<evidence type="ECO:0000313" key="5">
    <source>
        <dbReference type="EMBL" id="CAD8063881.1"/>
    </source>
</evidence>
<dbReference type="FunFam" id="3.40.50.300:FF:000586">
    <property type="entry name" value="Rab family GTPase"/>
    <property type="match status" value="1"/>
</dbReference>
<dbReference type="GO" id="GO:0005525">
    <property type="term" value="F:GTP binding"/>
    <property type="evidence" value="ECO:0007669"/>
    <property type="project" value="InterPro"/>
</dbReference>
<dbReference type="EMBL" id="CAJJDM010000034">
    <property type="protein sequence ID" value="CAD8063885.1"/>
    <property type="molecule type" value="Genomic_DNA"/>
</dbReference>
<comment type="subcellular location">
    <subcellularLocation>
        <location evidence="1">Endomembrane system</location>
    </subcellularLocation>
</comment>
<evidence type="ECO:0000256" key="4">
    <source>
        <dbReference type="ARBA" id="ARBA00023136"/>
    </source>
</evidence>
<dbReference type="PROSITE" id="PS51420">
    <property type="entry name" value="RHO"/>
    <property type="match status" value="1"/>
</dbReference>
<keyword evidence="4" id="KW-0472">Membrane</keyword>
<comment type="similarity">
    <text evidence="2">Belongs to the small GTPase superfamily. Rab family.</text>
</comment>
<dbReference type="Proteomes" id="UP000688137">
    <property type="component" value="Unassembled WGS sequence"/>
</dbReference>
<dbReference type="SMART" id="SM00176">
    <property type="entry name" value="RAN"/>
    <property type="match status" value="1"/>
</dbReference>
<dbReference type="InterPro" id="IPR005225">
    <property type="entry name" value="Small_GTP-bd"/>
</dbReference>
<dbReference type="PROSITE" id="PS51419">
    <property type="entry name" value="RAB"/>
    <property type="match status" value="1"/>
</dbReference>
<comment type="caution">
    <text evidence="6">The sequence shown here is derived from an EMBL/GenBank/DDBJ whole genome shotgun (WGS) entry which is preliminary data.</text>
</comment>
<dbReference type="NCBIfam" id="TIGR00231">
    <property type="entry name" value="small_GTP"/>
    <property type="match status" value="1"/>
</dbReference>